<dbReference type="EMBL" id="NIDE01000001">
    <property type="protein sequence ID" value="OWK47467.1"/>
    <property type="molecule type" value="Genomic_DNA"/>
</dbReference>
<evidence type="ECO:0000313" key="3">
    <source>
        <dbReference type="EMBL" id="OWK47467.1"/>
    </source>
</evidence>
<accession>A0A225EGZ5</accession>
<dbReference type="Proteomes" id="UP000214646">
    <property type="component" value="Unassembled WGS sequence"/>
</dbReference>
<keyword evidence="1" id="KW-0732">Signal</keyword>
<name>A0A225EGZ5_9BACT</name>
<organism evidence="3 4">
    <name type="scientific">Fimbriiglobus ruber</name>
    <dbReference type="NCBI Taxonomy" id="1908690"/>
    <lineage>
        <taxon>Bacteria</taxon>
        <taxon>Pseudomonadati</taxon>
        <taxon>Planctomycetota</taxon>
        <taxon>Planctomycetia</taxon>
        <taxon>Gemmatales</taxon>
        <taxon>Gemmataceae</taxon>
        <taxon>Fimbriiglobus</taxon>
    </lineage>
</organism>
<protein>
    <submittedName>
        <fullName evidence="3">Filamentous hemagglutinin-like protein</fullName>
    </submittedName>
</protein>
<evidence type="ECO:0000256" key="2">
    <source>
        <dbReference type="SAM" id="MobiDB-lite"/>
    </source>
</evidence>
<dbReference type="Pfam" id="PF18888">
    <property type="entry name" value="DUF5650"/>
    <property type="match status" value="15"/>
</dbReference>
<evidence type="ECO:0000313" key="4">
    <source>
        <dbReference type="Proteomes" id="UP000214646"/>
    </source>
</evidence>
<dbReference type="InterPro" id="IPR043710">
    <property type="entry name" value="DUF5650"/>
</dbReference>
<comment type="caution">
    <text evidence="3">The sequence shown here is derived from an EMBL/GenBank/DDBJ whole genome shotgun (WGS) entry which is preliminary data.</text>
</comment>
<dbReference type="Pfam" id="PF13517">
    <property type="entry name" value="FG-GAP_3"/>
    <property type="match status" value="1"/>
</dbReference>
<dbReference type="InterPro" id="IPR013517">
    <property type="entry name" value="FG-GAP"/>
</dbReference>
<reference evidence="4" key="1">
    <citation type="submission" date="2017-06" db="EMBL/GenBank/DDBJ databases">
        <title>Genome analysis of Fimbriiglobus ruber SP5, the first member of the order Planctomycetales with confirmed chitinolytic capability.</title>
        <authorList>
            <person name="Ravin N.V."/>
            <person name="Rakitin A.L."/>
            <person name="Ivanova A.A."/>
            <person name="Beletsky A.V."/>
            <person name="Kulichevskaya I.S."/>
            <person name="Mardanov A.V."/>
            <person name="Dedysh S.N."/>
        </authorList>
    </citation>
    <scope>NUCLEOTIDE SEQUENCE [LARGE SCALE GENOMIC DNA]</scope>
    <source>
        <strain evidence="4">SP5</strain>
    </source>
</reference>
<keyword evidence="4" id="KW-1185">Reference proteome</keyword>
<evidence type="ECO:0000256" key="1">
    <source>
        <dbReference type="ARBA" id="ARBA00022729"/>
    </source>
</evidence>
<proteinExistence type="predicted"/>
<dbReference type="InterPro" id="IPR028994">
    <property type="entry name" value="Integrin_alpha_N"/>
</dbReference>
<sequence length="1345" mass="131764">MSEHMSLAPLSRRLGSPDAVRGRKRQRTLLGSLEWLEDRVVPAAAFSAFVDPHASIGDGFGAQIVPLSTGNVVITAPDDNAGGPDAGAVYLFNGTTGALISTLTGSHEHDQIGFSLTGTRAGVIPLSNGNFLIYSSGWWANRGAVTFENGTTGLSGQVDATNSLVGSQYDDYIGSQGVILLANGNYVVDSPLWSSGSIPQAGAVTFGNGTAGVSGEISAANSLVGSSPYDNVGAAIDPRTSDLLNGVTALKNGNYVVTSGKWSDQKGAVTFGNGATGVTGTVGQNNSLIDTGSSSGGVTELATGNFVVVSLSDDTASDGAVIFENGTTGLTGVMSAANSLIGSGFGDSANFTPPPVSPGVMQTTFASSTTKPITALSNGNYLVTMPNWSGGYGAVTFGSGTSGVAGMVGSANSLVGQRAGDSAGFGGVTILPNDNYLVWSPLWSNGGTDGAGAVTFGNGTDGTVGEISPSNSLVGSTTNDYVGGELTFTALPFTFGSGQTVYEASYSFSPDITVLNNGDYVVRSPDWTNGGASAAGAVTFGNGATGVSGDVNTTNSLVGSQADDKVGSGGITALGNGNYLVVSPLWANGSSTTAGAVTFANATAAPTGTIDATNSLIGSAKGDGIGSGGITPLTNGNYVVDSPSWANQTGAVTFGTAASGVVGVVSSADSLVGDAPGDSVGGGVTALTNGNYVVASPDWANGSASSAGAVTFGNGTTGVIGVVNSMNSLVGSTTGDHVGSGVPGSTALSNGNYVVSSPSWSNGSASSAGAATFGNGTTGVAGVVSSGNSLVGENTGDQVGKTITALGNGNYVVGSPMWANGGAAAAGASTFGNGVAGVSGLVSPSNSLVGSQSGDQVGSRVNEISSGNYVIVSLNWANGSTANAGAATFANGTSGVSGVLSASNSLVGTAEQPFDEGGGSVVSLVTGNFLVIPSIPSVTPTWVAFGNGTTGVVGTISRANSAIDVTRTYVINNALNSFYTPVANQVLVGSLTTGFPPTFSFPPIPALDGIPQFAAGSGTGGTGTVTVYNPDQSVAYTATPFGSSFTAGVRVAVADLTGAGTPDLIAATGPGVANQVVVVDGTTHQVVATFSPFESTFTGGLYVTAGDLNGDGIPDIIVTPDQGGGPVVAVYDGAALAKGIVTQVVRFFGINDPSFRGGARAAVGDVNGDGTPDLIVSAGDGGGPRVAIYNGATVPSGTPTELMPDFFAFESSLRNGVYVTAGDVTGSGYTDLVFGAGPGGGPRVRVVNPQVLLSVAGNFSSLDDSAVAGAEVADFFAGDPSGRDGVPVAVKDLDGTDQAGLVAGSGSSGTVTGYTGAAMLSNPSSPATDFSLDALPGFTGGVFVG</sequence>
<dbReference type="Gene3D" id="2.130.10.130">
    <property type="entry name" value="Integrin alpha, N-terminal"/>
    <property type="match status" value="1"/>
</dbReference>
<dbReference type="RefSeq" id="WP_088252564.1">
    <property type="nucleotide sequence ID" value="NZ_NIDE01000001.1"/>
</dbReference>
<feature type="region of interest" description="Disordered" evidence="2">
    <location>
        <begin position="1"/>
        <end position="21"/>
    </location>
</feature>
<gene>
    <name evidence="3" type="ORF">FRUB_01166</name>
</gene>
<dbReference type="OrthoDB" id="218680at2"/>